<gene>
    <name evidence="2" type="ORF">SCF082_LOCUS10210</name>
</gene>
<keyword evidence="3" id="KW-1185">Reference proteome</keyword>
<reference evidence="2 3" key="1">
    <citation type="submission" date="2024-02" db="EMBL/GenBank/DDBJ databases">
        <authorList>
            <person name="Chen Y."/>
            <person name="Shah S."/>
            <person name="Dougan E. K."/>
            <person name="Thang M."/>
            <person name="Chan C."/>
        </authorList>
    </citation>
    <scope>NUCLEOTIDE SEQUENCE [LARGE SCALE GENOMIC DNA]</scope>
</reference>
<comment type="caution">
    <text evidence="2">The sequence shown here is derived from an EMBL/GenBank/DDBJ whole genome shotgun (WGS) entry which is preliminary data.</text>
</comment>
<evidence type="ECO:0000256" key="1">
    <source>
        <dbReference type="SAM" id="MobiDB-lite"/>
    </source>
</evidence>
<proteinExistence type="predicted"/>
<dbReference type="EMBL" id="CAXAMM010005936">
    <property type="protein sequence ID" value="CAK9009203.1"/>
    <property type="molecule type" value="Genomic_DNA"/>
</dbReference>
<accession>A0ABP0J4G7</accession>
<organism evidence="2 3">
    <name type="scientific">Durusdinium trenchii</name>
    <dbReference type="NCBI Taxonomy" id="1381693"/>
    <lineage>
        <taxon>Eukaryota</taxon>
        <taxon>Sar</taxon>
        <taxon>Alveolata</taxon>
        <taxon>Dinophyceae</taxon>
        <taxon>Suessiales</taxon>
        <taxon>Symbiodiniaceae</taxon>
        <taxon>Durusdinium</taxon>
    </lineage>
</organism>
<protein>
    <submittedName>
        <fullName evidence="2">Uncharacterized protein</fullName>
    </submittedName>
</protein>
<feature type="region of interest" description="Disordered" evidence="1">
    <location>
        <begin position="67"/>
        <end position="131"/>
    </location>
</feature>
<sequence>MALVLLPQMARFINKEASVISPRKCLLEFKDELEPDAEPGRQLSCISNWSEDMQLELEEVKRQLSEATQAANEAKTRAKAAEERMEKEVQELQERKAAARRLLEETQRKRRFKEAKQKAEGSESPAVKSKA</sequence>
<feature type="non-terminal residue" evidence="2">
    <location>
        <position position="131"/>
    </location>
</feature>
<name>A0ABP0J4G7_9DINO</name>
<dbReference type="Proteomes" id="UP001642464">
    <property type="component" value="Unassembled WGS sequence"/>
</dbReference>
<evidence type="ECO:0000313" key="3">
    <source>
        <dbReference type="Proteomes" id="UP001642464"/>
    </source>
</evidence>
<feature type="compositionally biased region" description="Basic and acidic residues" evidence="1">
    <location>
        <begin position="74"/>
        <end position="107"/>
    </location>
</feature>
<evidence type="ECO:0000313" key="2">
    <source>
        <dbReference type="EMBL" id="CAK9009203.1"/>
    </source>
</evidence>